<sequence>MRRKVGLILIGAGAFFLALAPLVRFYVARQVVAAPLNVYEKTTLRADNATYLDTSKWRIQKGATVTATNTTRGDVRAGDGKIAVWDSFTSIEDPAGNAKIETQSQRAVFDRRTAEMRNGRGAAVNSDSGVRQSGVGLFWPIGVKRKTYPYFDITTKRTWPMTYEGEEKVHGITTYRFVQQIPPTITDSIKPGVPASLLGLPAKQVARLPGYDKKNDAVAVNRVYQATTTVWVDPRTGAPVNQEQKVTQTLRTSDGVDRLTVADLDLKMVPKSQQDLVDLSGSEADKIALVRTWLPYGGGTLGIVLLVSGLAFAVSGRREPAPGESTDAPRPAGEKPSA</sequence>
<dbReference type="EMBL" id="BSTJ01000018">
    <property type="protein sequence ID" value="GLY81295.1"/>
    <property type="molecule type" value="Genomic_DNA"/>
</dbReference>
<gene>
    <name evidence="2" type="ORF">Airi01_095620</name>
</gene>
<reference evidence="2" key="1">
    <citation type="submission" date="2023-03" db="EMBL/GenBank/DDBJ databases">
        <title>Actinoallomurus iriomotensis NBRC 103681.</title>
        <authorList>
            <person name="Ichikawa N."/>
            <person name="Sato H."/>
            <person name="Tonouchi N."/>
        </authorList>
    </citation>
    <scope>NUCLEOTIDE SEQUENCE</scope>
    <source>
        <strain evidence="2">NBRC 103681</strain>
    </source>
</reference>
<feature type="region of interest" description="Disordered" evidence="1">
    <location>
        <begin position="316"/>
        <end position="338"/>
    </location>
</feature>
<evidence type="ECO:0000313" key="3">
    <source>
        <dbReference type="Proteomes" id="UP001165135"/>
    </source>
</evidence>
<organism evidence="2 3">
    <name type="scientific">Actinoallomurus iriomotensis</name>
    <dbReference type="NCBI Taxonomy" id="478107"/>
    <lineage>
        <taxon>Bacteria</taxon>
        <taxon>Bacillati</taxon>
        <taxon>Actinomycetota</taxon>
        <taxon>Actinomycetes</taxon>
        <taxon>Streptosporangiales</taxon>
        <taxon>Thermomonosporaceae</taxon>
        <taxon>Actinoallomurus</taxon>
    </lineage>
</organism>
<protein>
    <recommendedName>
        <fullName evidence="4">DUF3068 domain-containing protein</fullName>
    </recommendedName>
</protein>
<dbReference type="Proteomes" id="UP001165135">
    <property type="component" value="Unassembled WGS sequence"/>
</dbReference>
<dbReference type="AlphaFoldDB" id="A0A9W6RWP8"/>
<comment type="caution">
    <text evidence="2">The sequence shown here is derived from an EMBL/GenBank/DDBJ whole genome shotgun (WGS) entry which is preliminary data.</text>
</comment>
<evidence type="ECO:0000256" key="1">
    <source>
        <dbReference type="SAM" id="MobiDB-lite"/>
    </source>
</evidence>
<dbReference type="InterPro" id="IPR021424">
    <property type="entry name" value="PorA"/>
</dbReference>
<proteinExistence type="predicted"/>
<evidence type="ECO:0008006" key="4">
    <source>
        <dbReference type="Google" id="ProtNLM"/>
    </source>
</evidence>
<accession>A0A9W6RWP8</accession>
<evidence type="ECO:0000313" key="2">
    <source>
        <dbReference type="EMBL" id="GLY81295.1"/>
    </source>
</evidence>
<dbReference type="Pfam" id="PF11271">
    <property type="entry name" value="PorA"/>
    <property type="match status" value="1"/>
</dbReference>
<name>A0A9W6RWP8_9ACTN</name>
<dbReference type="RefSeq" id="WP_285635551.1">
    <property type="nucleotide sequence ID" value="NZ_BSTJ01000018.1"/>
</dbReference>